<evidence type="ECO:0000313" key="1">
    <source>
        <dbReference type="EnsemblProtists" id="HpaP802124"/>
    </source>
</evidence>
<accession>M4B772</accession>
<dbReference type="EnsemblProtists" id="HpaT802124">
    <property type="protein sequence ID" value="HpaP802124"/>
    <property type="gene ID" value="HpaG802124"/>
</dbReference>
<sequence length="114" mass="13278">MAMCSLHSVWRNVCIKRLAKRWQRGPLVLQLLLLRKWQVARHFVRSTWSHICQRKAKQWTKKTTPSFSGCTALVASAVSYDQRPTAQSHALCFGYYGSRECWSECDHQPANPYH</sequence>
<dbReference type="AlphaFoldDB" id="M4B772"/>
<name>M4B772_HYAAE</name>
<dbReference type="Proteomes" id="UP000011713">
    <property type="component" value="Unassembled WGS sequence"/>
</dbReference>
<dbReference type="VEuPathDB" id="FungiDB:HpaG802124"/>
<dbReference type="HOGENOM" id="CLU_2125835_0_0_1"/>
<organism evidence="1 2">
    <name type="scientific">Hyaloperonospora arabidopsidis (strain Emoy2)</name>
    <name type="common">Downy mildew agent</name>
    <name type="synonym">Peronospora arabidopsidis</name>
    <dbReference type="NCBI Taxonomy" id="559515"/>
    <lineage>
        <taxon>Eukaryota</taxon>
        <taxon>Sar</taxon>
        <taxon>Stramenopiles</taxon>
        <taxon>Oomycota</taxon>
        <taxon>Peronosporomycetes</taxon>
        <taxon>Peronosporales</taxon>
        <taxon>Peronosporaceae</taxon>
        <taxon>Hyaloperonospora</taxon>
    </lineage>
</organism>
<evidence type="ECO:0000313" key="2">
    <source>
        <dbReference type="Proteomes" id="UP000011713"/>
    </source>
</evidence>
<dbReference type="InParanoid" id="M4B772"/>
<dbReference type="EMBL" id="JH597778">
    <property type="status" value="NOT_ANNOTATED_CDS"/>
    <property type="molecule type" value="Genomic_DNA"/>
</dbReference>
<proteinExistence type="predicted"/>
<reference evidence="1" key="2">
    <citation type="submission" date="2015-06" db="UniProtKB">
        <authorList>
            <consortium name="EnsemblProtists"/>
        </authorList>
    </citation>
    <scope>IDENTIFICATION</scope>
    <source>
        <strain evidence="1">Emoy2</strain>
    </source>
</reference>
<protein>
    <submittedName>
        <fullName evidence="1">Uncharacterized protein</fullName>
    </submittedName>
</protein>
<keyword evidence="2" id="KW-1185">Reference proteome</keyword>
<reference evidence="2" key="1">
    <citation type="journal article" date="2010" name="Science">
        <title>Signatures of adaptation to obligate biotrophy in the Hyaloperonospora arabidopsidis genome.</title>
        <authorList>
            <person name="Baxter L."/>
            <person name="Tripathy S."/>
            <person name="Ishaque N."/>
            <person name="Boot N."/>
            <person name="Cabral A."/>
            <person name="Kemen E."/>
            <person name="Thines M."/>
            <person name="Ah-Fong A."/>
            <person name="Anderson R."/>
            <person name="Badejoko W."/>
            <person name="Bittner-Eddy P."/>
            <person name="Boore J.L."/>
            <person name="Chibucos M.C."/>
            <person name="Coates M."/>
            <person name="Dehal P."/>
            <person name="Delehaunty K."/>
            <person name="Dong S."/>
            <person name="Downton P."/>
            <person name="Dumas B."/>
            <person name="Fabro G."/>
            <person name="Fronick C."/>
            <person name="Fuerstenberg S.I."/>
            <person name="Fulton L."/>
            <person name="Gaulin E."/>
            <person name="Govers F."/>
            <person name="Hughes L."/>
            <person name="Humphray S."/>
            <person name="Jiang R.H."/>
            <person name="Judelson H."/>
            <person name="Kamoun S."/>
            <person name="Kyung K."/>
            <person name="Meijer H."/>
            <person name="Minx P."/>
            <person name="Morris P."/>
            <person name="Nelson J."/>
            <person name="Phuntumart V."/>
            <person name="Qutob D."/>
            <person name="Rehmany A."/>
            <person name="Rougon-Cardoso A."/>
            <person name="Ryden P."/>
            <person name="Torto-Alalibo T."/>
            <person name="Studholme D."/>
            <person name="Wang Y."/>
            <person name="Win J."/>
            <person name="Wood J."/>
            <person name="Clifton S.W."/>
            <person name="Rogers J."/>
            <person name="Van den Ackerveken G."/>
            <person name="Jones J.D."/>
            <person name="McDowell J.M."/>
            <person name="Beynon J."/>
            <person name="Tyler B.M."/>
        </authorList>
    </citation>
    <scope>NUCLEOTIDE SEQUENCE [LARGE SCALE GENOMIC DNA]</scope>
    <source>
        <strain evidence="2">Emoy2</strain>
    </source>
</reference>